<feature type="domain" description="DUF5627" evidence="2">
    <location>
        <begin position="197"/>
        <end position="331"/>
    </location>
</feature>
<gene>
    <name evidence="3" type="ORF">FSB73_08130</name>
</gene>
<dbReference type="InterPro" id="IPR013728">
    <property type="entry name" value="BT_3987-like_N"/>
</dbReference>
<proteinExistence type="predicted"/>
<evidence type="ECO:0000259" key="1">
    <source>
        <dbReference type="Pfam" id="PF08522"/>
    </source>
</evidence>
<evidence type="ECO:0000259" key="2">
    <source>
        <dbReference type="Pfam" id="PF18620"/>
    </source>
</evidence>
<organism evidence="3 4">
    <name type="scientific">Arachidicoccus ginsenosidivorans</name>
    <dbReference type="NCBI Taxonomy" id="496057"/>
    <lineage>
        <taxon>Bacteria</taxon>
        <taxon>Pseudomonadati</taxon>
        <taxon>Bacteroidota</taxon>
        <taxon>Chitinophagia</taxon>
        <taxon>Chitinophagales</taxon>
        <taxon>Chitinophagaceae</taxon>
        <taxon>Arachidicoccus</taxon>
    </lineage>
</organism>
<dbReference type="Proteomes" id="UP000321291">
    <property type="component" value="Chromosome"/>
</dbReference>
<dbReference type="PROSITE" id="PS51257">
    <property type="entry name" value="PROKAR_LIPOPROTEIN"/>
    <property type="match status" value="1"/>
</dbReference>
<protein>
    <submittedName>
        <fullName evidence="3">DUF1735 domain-containing protein</fullName>
    </submittedName>
</protein>
<dbReference type="AlphaFoldDB" id="A0A5B8VVL6"/>
<evidence type="ECO:0000313" key="4">
    <source>
        <dbReference type="Proteomes" id="UP000321291"/>
    </source>
</evidence>
<dbReference type="InterPro" id="IPR040580">
    <property type="entry name" value="DUF5627"/>
</dbReference>
<dbReference type="Pfam" id="PF08522">
    <property type="entry name" value="BT_3987-like_N"/>
    <property type="match status" value="1"/>
</dbReference>
<evidence type="ECO:0000313" key="3">
    <source>
        <dbReference type="EMBL" id="QEC74228.1"/>
    </source>
</evidence>
<feature type="domain" description="BT-3987-like N-terminal" evidence="1">
    <location>
        <begin position="32"/>
        <end position="158"/>
    </location>
</feature>
<reference evidence="3 4" key="1">
    <citation type="journal article" date="2017" name="Int. J. Syst. Evol. Microbiol.">
        <title>Arachidicoccus ginsenosidivorans sp. nov., with ginsenoside-converting activity isolated from ginseng cultivating soil.</title>
        <authorList>
            <person name="Siddiqi M.Z."/>
            <person name="Aslam Z."/>
            <person name="Im W.T."/>
        </authorList>
    </citation>
    <scope>NUCLEOTIDE SEQUENCE [LARGE SCALE GENOMIC DNA]</scope>
    <source>
        <strain evidence="3 4">Gsoil 809</strain>
    </source>
</reference>
<name>A0A5B8VVL6_9BACT</name>
<keyword evidence="4" id="KW-1185">Reference proteome</keyword>
<dbReference type="OrthoDB" id="1041979at2"/>
<dbReference type="EMBL" id="CP042434">
    <property type="protein sequence ID" value="QEC74228.1"/>
    <property type="molecule type" value="Genomic_DNA"/>
</dbReference>
<dbReference type="KEGG" id="agi:FSB73_08130"/>
<dbReference type="Gene3D" id="2.60.40.1740">
    <property type="entry name" value="hypothetical protein (bacova_03559)"/>
    <property type="match status" value="1"/>
</dbReference>
<sequence>MKWFKFITCGILLVFASCTKNQSITYPDFDYTTVYFASQYPIRTIELGEDLNVDNTLDNKHKINIEATIGGTRANKNQVLVDYTVVDTLCNNFYFEKNGSEILPMPSSYYKLVSKQISIAPGNILGGVQVEFTDAFFADPLAIKNTYAIPLVLTKAMGVDSILRGNSPLESPDRRNGSEWTIPPKDYVLYMVKYVNPWNGHYLRRGKDVITYAGDAQTTELIRHQTYVEKDEVNNLTTKSLSEADFPVTFKDKNGSNVTIDLILKFDDQNNCTISSATTGVTASGTGTFVKKGDKNSWGNSDRDVLYLNYDVSMAQLSAQTLDTLVVRDRGVSPEYYNPIISYN</sequence>
<accession>A0A5B8VVL6</accession>
<dbReference type="Gene3D" id="2.40.128.420">
    <property type="match status" value="1"/>
</dbReference>
<dbReference type="Pfam" id="PF18620">
    <property type="entry name" value="DUF5627"/>
    <property type="match status" value="1"/>
</dbReference>